<dbReference type="InterPro" id="IPR045653">
    <property type="entry name" value="DUF6396"/>
</dbReference>
<name>A0A7X2ISB9_9BURK</name>
<dbReference type="RefSeq" id="WP_154378296.1">
    <property type="nucleotide sequence ID" value="NZ_WKJJ01000015.1"/>
</dbReference>
<keyword evidence="4" id="KW-1185">Reference proteome</keyword>
<feature type="signal peptide" evidence="1">
    <location>
        <begin position="1"/>
        <end position="20"/>
    </location>
</feature>
<dbReference type="Proteomes" id="UP000446768">
    <property type="component" value="Unassembled WGS sequence"/>
</dbReference>
<evidence type="ECO:0000259" key="2">
    <source>
        <dbReference type="Pfam" id="PF19933"/>
    </source>
</evidence>
<dbReference type="Gene3D" id="1.25.40.10">
    <property type="entry name" value="Tetratricopeptide repeat domain"/>
    <property type="match status" value="1"/>
</dbReference>
<gene>
    <name evidence="3" type="ORF">GJ700_23035</name>
</gene>
<proteinExistence type="predicted"/>
<reference evidence="3 4" key="1">
    <citation type="submission" date="2019-11" db="EMBL/GenBank/DDBJ databases">
        <title>Novel species isolated from a subtropical stream in China.</title>
        <authorList>
            <person name="Lu H."/>
        </authorList>
    </citation>
    <scope>NUCLEOTIDE SEQUENCE [LARGE SCALE GENOMIC DNA]</scope>
    <source>
        <strain evidence="3 4">FT92W</strain>
    </source>
</reference>
<keyword evidence="1" id="KW-0732">Signal</keyword>
<dbReference type="Pfam" id="PF19933">
    <property type="entry name" value="DUF6396"/>
    <property type="match status" value="1"/>
</dbReference>
<dbReference type="InterPro" id="IPR011990">
    <property type="entry name" value="TPR-like_helical_dom_sf"/>
</dbReference>
<dbReference type="EMBL" id="WKJJ01000015">
    <property type="protein sequence ID" value="MRV74588.1"/>
    <property type="molecule type" value="Genomic_DNA"/>
</dbReference>
<accession>A0A7X2ISB9</accession>
<sequence>MKRKFFIREIFLLAAFLIFAEGCAKGDAMHDAILKLPNFDVNSVPPICGRWRDHMPDVRSKEPYDIYLSARKRWRSKQAWLFDKEENKSILYDVMFSAEKGDWGAKALLANFYRLGLGITSSNHVLDPDPEKSIAIVKTAVEAGQAWGFYDLGVAYEKGYGGVEQSKEIAWALYLKAAKLGSPEALMALADAYGRARRLNEEELMLQCAYKQGFGAAAYQLAVIAKIEGRAMEAVRLYQDGVTFGDSESASALNLIFDTDDGIAKKEEMLKALGSDRDPERARRYKEIYDALDLNRDLRLGRLDKVLPLPPAALPEWHGIEAALTPEPEGPPTY</sequence>
<dbReference type="AlphaFoldDB" id="A0A7X2ISB9"/>
<dbReference type="SUPFAM" id="SSF81901">
    <property type="entry name" value="HCP-like"/>
    <property type="match status" value="1"/>
</dbReference>
<protein>
    <submittedName>
        <fullName evidence="3">Sel1 repeat family protein</fullName>
    </submittedName>
</protein>
<evidence type="ECO:0000256" key="1">
    <source>
        <dbReference type="SAM" id="SignalP"/>
    </source>
</evidence>
<organism evidence="3 4">
    <name type="scientific">Pseudoduganella rivuli</name>
    <dbReference type="NCBI Taxonomy" id="2666085"/>
    <lineage>
        <taxon>Bacteria</taxon>
        <taxon>Pseudomonadati</taxon>
        <taxon>Pseudomonadota</taxon>
        <taxon>Betaproteobacteria</taxon>
        <taxon>Burkholderiales</taxon>
        <taxon>Oxalobacteraceae</taxon>
        <taxon>Telluria group</taxon>
        <taxon>Pseudoduganella</taxon>
    </lineage>
</organism>
<evidence type="ECO:0000313" key="4">
    <source>
        <dbReference type="Proteomes" id="UP000446768"/>
    </source>
</evidence>
<feature type="domain" description="DUF6396" evidence="2">
    <location>
        <begin position="249"/>
        <end position="319"/>
    </location>
</feature>
<feature type="chain" id="PRO_5031282732" evidence="1">
    <location>
        <begin position="21"/>
        <end position="334"/>
    </location>
</feature>
<comment type="caution">
    <text evidence="3">The sequence shown here is derived from an EMBL/GenBank/DDBJ whole genome shotgun (WGS) entry which is preliminary data.</text>
</comment>
<evidence type="ECO:0000313" key="3">
    <source>
        <dbReference type="EMBL" id="MRV74588.1"/>
    </source>
</evidence>